<evidence type="ECO:0000313" key="2">
    <source>
        <dbReference type="EMBL" id="SUY46160.1"/>
    </source>
</evidence>
<keyword evidence="1" id="KW-0812">Transmembrane</keyword>
<feature type="transmembrane region" description="Helical" evidence="1">
    <location>
        <begin position="29"/>
        <end position="48"/>
    </location>
</feature>
<keyword evidence="1" id="KW-1133">Transmembrane helix</keyword>
<keyword evidence="1" id="KW-0472">Membrane</keyword>
<proteinExistence type="predicted"/>
<organism evidence="2 3">
    <name type="scientific">Clostridium putrefaciens</name>
    <dbReference type="NCBI Taxonomy" id="99675"/>
    <lineage>
        <taxon>Bacteria</taxon>
        <taxon>Bacillati</taxon>
        <taxon>Bacillota</taxon>
        <taxon>Clostridia</taxon>
        <taxon>Eubacteriales</taxon>
        <taxon>Clostridiaceae</taxon>
        <taxon>Clostridium</taxon>
    </lineage>
</organism>
<gene>
    <name evidence="2" type="ORF">NCTC9836_00625</name>
</gene>
<dbReference type="Proteomes" id="UP000254664">
    <property type="component" value="Unassembled WGS sequence"/>
</dbReference>
<dbReference type="RefSeq" id="WP_115640425.1">
    <property type="nucleotide sequence ID" value="NZ_UFWZ01000001.1"/>
</dbReference>
<evidence type="ECO:0000313" key="3">
    <source>
        <dbReference type="Proteomes" id="UP000254664"/>
    </source>
</evidence>
<reference evidence="2 3" key="1">
    <citation type="submission" date="2018-06" db="EMBL/GenBank/DDBJ databases">
        <authorList>
            <consortium name="Pathogen Informatics"/>
            <person name="Doyle S."/>
        </authorList>
    </citation>
    <scope>NUCLEOTIDE SEQUENCE [LARGE SCALE GENOMIC DNA]</scope>
    <source>
        <strain evidence="2 3">NCTC9836</strain>
    </source>
</reference>
<accession>A0A381J5E0</accession>
<name>A0A381J5E0_9CLOT</name>
<keyword evidence="3" id="KW-1185">Reference proteome</keyword>
<sequence length="73" mass="8242">MIVLVLMVYILISSIELMYLYSNRLKKEAIVYVCIMSISVVISILTSLKVNMQPMVYFGRVLTVIKSILGGIL</sequence>
<protein>
    <submittedName>
        <fullName evidence="2">Uncharacterized protein</fullName>
    </submittedName>
</protein>
<evidence type="ECO:0000256" key="1">
    <source>
        <dbReference type="SAM" id="Phobius"/>
    </source>
</evidence>
<dbReference type="AlphaFoldDB" id="A0A381J5E0"/>
<feature type="transmembrane region" description="Helical" evidence="1">
    <location>
        <begin position="6"/>
        <end position="22"/>
    </location>
</feature>
<dbReference type="EMBL" id="UFWZ01000001">
    <property type="protein sequence ID" value="SUY46160.1"/>
    <property type="molecule type" value="Genomic_DNA"/>
</dbReference>